<sequence length="287" mass="30719">MPTTNANQHPHRRRAWLAGAVLAACLGGCGDPYAHKLPADGRLGAGEAEKIARALTGPDQERFQRWAHRMLRQEHYGGEPSAGTVQHALRNQTEFELQQQQAQAEAAARQAQAEEQARQQAQAQREQQAALEQLHSSRAAVHARLLQHISARTLHHEFKPVVSAQGEVFAHQWVISVALGNPSAKRLVSASGWLQMADTQGRALGALPLHIDTPVLPGKSLEHTAVIDHQRNHPLHAAMAQADALQVQWVLESVAFADGTVLSASSLPAPPALPGASAAASATPAPP</sequence>
<protein>
    <submittedName>
        <fullName evidence="2">Uncharacterized protein</fullName>
    </submittedName>
</protein>
<feature type="region of interest" description="Disordered" evidence="1">
    <location>
        <begin position="95"/>
        <end position="134"/>
    </location>
</feature>
<feature type="compositionally biased region" description="Low complexity" evidence="1">
    <location>
        <begin position="96"/>
        <end position="134"/>
    </location>
</feature>
<dbReference type="Proteomes" id="UP000295182">
    <property type="component" value="Unassembled WGS sequence"/>
</dbReference>
<evidence type="ECO:0000313" key="2">
    <source>
        <dbReference type="EMBL" id="TCP15450.1"/>
    </source>
</evidence>
<dbReference type="RefSeq" id="WP_119013709.1">
    <property type="nucleotide sequence ID" value="NZ_QXNC01000021.1"/>
</dbReference>
<evidence type="ECO:0000313" key="3">
    <source>
        <dbReference type="Proteomes" id="UP000295182"/>
    </source>
</evidence>
<name>A0A4R2N4J0_9BURK</name>
<proteinExistence type="predicted"/>
<dbReference type="AlphaFoldDB" id="A0A4R2N4J0"/>
<keyword evidence="3" id="KW-1185">Reference proteome</keyword>
<comment type="caution">
    <text evidence="2">The sequence shown here is derived from an EMBL/GenBank/DDBJ whole genome shotgun (WGS) entry which is preliminary data.</text>
</comment>
<evidence type="ECO:0000256" key="1">
    <source>
        <dbReference type="SAM" id="MobiDB-lite"/>
    </source>
</evidence>
<organism evidence="2 3">
    <name type="scientific">Simplicispira metamorpha</name>
    <dbReference type="NCBI Taxonomy" id="80881"/>
    <lineage>
        <taxon>Bacteria</taxon>
        <taxon>Pseudomonadati</taxon>
        <taxon>Pseudomonadota</taxon>
        <taxon>Betaproteobacteria</taxon>
        <taxon>Burkholderiales</taxon>
        <taxon>Comamonadaceae</taxon>
        <taxon>Simplicispira</taxon>
    </lineage>
</organism>
<reference evidence="2 3" key="1">
    <citation type="submission" date="2019-03" db="EMBL/GenBank/DDBJ databases">
        <title>Genomic Encyclopedia of Type Strains, Phase IV (KMG-IV): sequencing the most valuable type-strain genomes for metagenomic binning, comparative biology and taxonomic classification.</title>
        <authorList>
            <person name="Goeker M."/>
        </authorList>
    </citation>
    <scope>NUCLEOTIDE SEQUENCE [LARGE SCALE GENOMIC DNA]</scope>
    <source>
        <strain evidence="2 3">DSM 1837</strain>
    </source>
</reference>
<accession>A0A4R2N4J0</accession>
<gene>
    <name evidence="2" type="ORF">EV674_12437</name>
</gene>
<dbReference type="EMBL" id="SLXH01000024">
    <property type="protein sequence ID" value="TCP15450.1"/>
    <property type="molecule type" value="Genomic_DNA"/>
</dbReference>